<evidence type="ECO:0000313" key="1">
    <source>
        <dbReference type="EMBL" id="GFP24562.1"/>
    </source>
</evidence>
<protein>
    <submittedName>
        <fullName evidence="3">Uncharacterized protein</fullName>
    </submittedName>
</protein>
<evidence type="ECO:0000313" key="6">
    <source>
        <dbReference type="Proteomes" id="UP000591948"/>
    </source>
</evidence>
<proteinExistence type="predicted"/>
<dbReference type="EMBL" id="BLRY01000034">
    <property type="protein sequence ID" value="GFP27409.1"/>
    <property type="molecule type" value="Genomic_DNA"/>
</dbReference>
<organism evidence="3 5">
    <name type="scientific">Candidatus Hakubella thermalkaliphila</name>
    <dbReference type="NCBI Taxonomy" id="2754717"/>
    <lineage>
        <taxon>Bacteria</taxon>
        <taxon>Bacillati</taxon>
        <taxon>Actinomycetota</taxon>
        <taxon>Actinomycetota incertae sedis</taxon>
        <taxon>Candidatus Hakubellales</taxon>
        <taxon>Candidatus Hakubellaceae</taxon>
        <taxon>Candidatus Hakubella</taxon>
    </lineage>
</organism>
<dbReference type="Proteomes" id="UP000543224">
    <property type="component" value="Unassembled WGS sequence"/>
</dbReference>
<comment type="caution">
    <text evidence="3">The sequence shown here is derived from an EMBL/GenBank/DDBJ whole genome shotgun (WGS) entry which is preliminary data.</text>
</comment>
<keyword evidence="6" id="KW-1185">Reference proteome</keyword>
<evidence type="ECO:0000313" key="5">
    <source>
        <dbReference type="Proteomes" id="UP000576480"/>
    </source>
</evidence>
<reference evidence="4 5" key="1">
    <citation type="journal article" date="2020" name="Front. Microbiol.">
        <title>Single-cell genomics of novel Actinobacteria with the Wood-Ljungdahl pathway discovered in a serpentinizing system.</title>
        <authorList>
            <person name="Merino N."/>
            <person name="Kawai M."/>
            <person name="Boyd E.S."/>
            <person name="Colman D.R."/>
            <person name="McGlynn S.E."/>
            <person name="Nealson K.H."/>
            <person name="Kurokawa K."/>
            <person name="Hongoh Y."/>
        </authorList>
    </citation>
    <scope>NUCLEOTIDE SEQUENCE [LARGE SCALE GENOMIC DNA]</scope>
    <source>
        <strain evidence="1 4">S25</strain>
        <strain evidence="2 6">S33</strain>
        <strain evidence="3 5">S43</strain>
    </source>
</reference>
<evidence type="ECO:0000313" key="2">
    <source>
        <dbReference type="EMBL" id="GFP27409.1"/>
    </source>
</evidence>
<dbReference type="Proteomes" id="UP000576480">
    <property type="component" value="Unassembled WGS sequence"/>
</dbReference>
<dbReference type="Proteomes" id="UP000591948">
    <property type="component" value="Unassembled WGS sequence"/>
</dbReference>
<evidence type="ECO:0000313" key="4">
    <source>
        <dbReference type="Proteomes" id="UP000543224"/>
    </source>
</evidence>
<gene>
    <name evidence="1" type="ORF">HKBW3S25_00000</name>
    <name evidence="2" type="ORF">HKBW3S33_00822</name>
    <name evidence="3" type="ORF">HKBW3S43_01291</name>
</gene>
<name>A0A6V8PTM8_9ACTN</name>
<dbReference type="EMBL" id="BLRX01000001">
    <property type="protein sequence ID" value="GFP24562.1"/>
    <property type="molecule type" value="Genomic_DNA"/>
</dbReference>
<dbReference type="AlphaFoldDB" id="A0A6V8PTM8"/>
<dbReference type="EMBL" id="BLSB01000118">
    <property type="protein sequence ID" value="GFP35500.1"/>
    <property type="molecule type" value="Genomic_DNA"/>
</dbReference>
<sequence length="370" mass="41780">MESFRIEFGSFEEDAIAGRFIFRITGATTSFPVLITMENILRATSRMTNDELRKTMLLFGLDRIQTMVRAGNYSKEYTDRVTEIVLTQEDLTEQSAAALLKKQCLFQTRPQEGLICQIRWGWDDLEGRTTPSLCAKCSMPDKRLLCTNLMHPRISATETSSGMSRTVWSAMCEKDEDPGDTSNCIPGVKDCWEQVLEIGKAPVIIPSDLADRVADEIDFLNLSFREKYGLKRLIPVSQARTISALFGVCVSEEDFMYRVAAVSDLINNLSVGTLLDKNTIAGVEGSLNKLEAFVDKEYPGFAHDIVTPLRYIVTLRNSFPIHSRSQDLLESFEALGIEWPIVDWQEALSKVLHTLWISLRELRRLAQSNS</sequence>
<accession>A0A6V8PTM8</accession>
<evidence type="ECO:0000313" key="3">
    <source>
        <dbReference type="EMBL" id="GFP35500.1"/>
    </source>
</evidence>
<dbReference type="RefSeq" id="WP_176230079.1">
    <property type="nucleotide sequence ID" value="NZ_BLRY01000034.1"/>
</dbReference>